<dbReference type="OrthoDB" id="913016at2759"/>
<dbReference type="PANTHER" id="PTHR24177">
    <property type="entry name" value="CASKIN"/>
    <property type="match status" value="1"/>
</dbReference>
<evidence type="ECO:0000313" key="1">
    <source>
        <dbReference type="EMBL" id="KZV27189.1"/>
    </source>
</evidence>
<gene>
    <name evidence="1" type="ORF">F511_30727</name>
</gene>
<sequence>MHQKALDLVKCVLKELESLPTADASPIYESALLLAADNGIHEMVELITQMFPTAINIADTKNQANIFHIAARQRSENVFNLLYQVKEETNLFYNCIDSSGNTYMHMCGEQAPPHKLNLVSGPALQMQRELQWFKETEKFVTPSRRTWKNNEGKNPYMLFTEKHQELKSKLIM</sequence>
<protein>
    <submittedName>
        <fullName evidence="1">Ankyrin repeat-containing protein-like</fullName>
    </submittedName>
</protein>
<dbReference type="Gene3D" id="1.25.40.20">
    <property type="entry name" value="Ankyrin repeat-containing domain"/>
    <property type="match status" value="1"/>
</dbReference>
<proteinExistence type="predicted"/>
<dbReference type="AlphaFoldDB" id="A0A2Z7B651"/>
<dbReference type="Proteomes" id="UP000250235">
    <property type="component" value="Unassembled WGS sequence"/>
</dbReference>
<organism evidence="1 2">
    <name type="scientific">Dorcoceras hygrometricum</name>
    <dbReference type="NCBI Taxonomy" id="472368"/>
    <lineage>
        <taxon>Eukaryota</taxon>
        <taxon>Viridiplantae</taxon>
        <taxon>Streptophyta</taxon>
        <taxon>Embryophyta</taxon>
        <taxon>Tracheophyta</taxon>
        <taxon>Spermatophyta</taxon>
        <taxon>Magnoliopsida</taxon>
        <taxon>eudicotyledons</taxon>
        <taxon>Gunneridae</taxon>
        <taxon>Pentapetalae</taxon>
        <taxon>asterids</taxon>
        <taxon>lamiids</taxon>
        <taxon>Lamiales</taxon>
        <taxon>Gesneriaceae</taxon>
        <taxon>Didymocarpoideae</taxon>
        <taxon>Trichosporeae</taxon>
        <taxon>Loxocarpinae</taxon>
        <taxon>Dorcoceras</taxon>
    </lineage>
</organism>
<dbReference type="InterPro" id="IPR036770">
    <property type="entry name" value="Ankyrin_rpt-contain_sf"/>
</dbReference>
<name>A0A2Z7B651_9LAMI</name>
<keyword evidence="2" id="KW-1185">Reference proteome</keyword>
<dbReference type="EMBL" id="KV010648">
    <property type="protein sequence ID" value="KZV27189.1"/>
    <property type="molecule type" value="Genomic_DNA"/>
</dbReference>
<dbReference type="GO" id="GO:0016020">
    <property type="term" value="C:membrane"/>
    <property type="evidence" value="ECO:0007669"/>
    <property type="project" value="TreeGrafter"/>
</dbReference>
<reference evidence="1 2" key="1">
    <citation type="journal article" date="2015" name="Proc. Natl. Acad. Sci. U.S.A.">
        <title>The resurrection genome of Boea hygrometrica: A blueprint for survival of dehydration.</title>
        <authorList>
            <person name="Xiao L."/>
            <person name="Yang G."/>
            <person name="Zhang L."/>
            <person name="Yang X."/>
            <person name="Zhao S."/>
            <person name="Ji Z."/>
            <person name="Zhou Q."/>
            <person name="Hu M."/>
            <person name="Wang Y."/>
            <person name="Chen M."/>
            <person name="Xu Y."/>
            <person name="Jin H."/>
            <person name="Xiao X."/>
            <person name="Hu G."/>
            <person name="Bao F."/>
            <person name="Hu Y."/>
            <person name="Wan P."/>
            <person name="Li L."/>
            <person name="Deng X."/>
            <person name="Kuang T."/>
            <person name="Xiang C."/>
            <person name="Zhu J.K."/>
            <person name="Oliver M.J."/>
            <person name="He Y."/>
        </authorList>
    </citation>
    <scope>NUCLEOTIDE SEQUENCE [LARGE SCALE GENOMIC DNA]</scope>
    <source>
        <strain evidence="2">cv. XS01</strain>
    </source>
</reference>
<accession>A0A2Z7B651</accession>
<dbReference type="PANTHER" id="PTHR24177:SF435">
    <property type="entry name" value="ANKYRIN REPEAT-CONTAINING PROTEIN NPR4-LIKE"/>
    <property type="match status" value="1"/>
</dbReference>
<dbReference type="SUPFAM" id="SSF48403">
    <property type="entry name" value="Ankyrin repeat"/>
    <property type="match status" value="1"/>
</dbReference>
<evidence type="ECO:0000313" key="2">
    <source>
        <dbReference type="Proteomes" id="UP000250235"/>
    </source>
</evidence>